<evidence type="ECO:0000313" key="3">
    <source>
        <dbReference type="Proteomes" id="UP001597063"/>
    </source>
</evidence>
<dbReference type="Proteomes" id="UP001597063">
    <property type="component" value="Unassembled WGS sequence"/>
</dbReference>
<sequence length="302" mass="32031">MRRMILLPLLAAMALILPFAPALAQAAPAAAPATQTVTVRYGPWTIPGGSMDRPGELSNRLSAAAKPCSSCDVVGEKPDLVYADGTSATMETGPMLHHFVIGNLSGRDAVCPLTPLGDRLWASGDERTDKELPSGYGVAVKNSDRWVMLTDLMNYSSEPKTVYISITYTYTGAGMTTPVRSLWLDAGGCLTSYYPVPAGPSVRSWSWRSTLGGRLVFANGHQHVGGVHVQATDDTTGTLLCDSPATYDTMGGMRAIVAMGTCSGDPLATIRAGDRLTVTSYYDAETARDDVMGIMHAYLAEG</sequence>
<gene>
    <name evidence="2" type="ORF">ACFQZM_38505</name>
</gene>
<comment type="caution">
    <text evidence="2">The sequence shown here is derived from an EMBL/GenBank/DDBJ whole genome shotgun (WGS) entry which is preliminary data.</text>
</comment>
<reference evidence="3" key="1">
    <citation type="journal article" date="2019" name="Int. J. Syst. Evol. Microbiol.">
        <title>The Global Catalogue of Microorganisms (GCM) 10K type strain sequencing project: providing services to taxonomists for standard genome sequencing and annotation.</title>
        <authorList>
            <consortium name="The Broad Institute Genomics Platform"/>
            <consortium name="The Broad Institute Genome Sequencing Center for Infectious Disease"/>
            <person name="Wu L."/>
            <person name="Ma J."/>
        </authorList>
    </citation>
    <scope>NUCLEOTIDE SEQUENCE [LARGE SCALE GENOMIC DNA]</scope>
    <source>
        <strain evidence="3">JCM 9371</strain>
    </source>
</reference>
<name>A0ABW2XYB7_9ACTN</name>
<dbReference type="EMBL" id="JBHTGP010000018">
    <property type="protein sequence ID" value="MFD0690433.1"/>
    <property type="molecule type" value="Genomic_DNA"/>
</dbReference>
<organism evidence="2 3">
    <name type="scientific">Actinomadura fibrosa</name>
    <dbReference type="NCBI Taxonomy" id="111802"/>
    <lineage>
        <taxon>Bacteria</taxon>
        <taxon>Bacillati</taxon>
        <taxon>Actinomycetota</taxon>
        <taxon>Actinomycetes</taxon>
        <taxon>Streptosporangiales</taxon>
        <taxon>Thermomonosporaceae</taxon>
        <taxon>Actinomadura</taxon>
    </lineage>
</organism>
<proteinExistence type="predicted"/>
<evidence type="ECO:0000256" key="1">
    <source>
        <dbReference type="SAM" id="SignalP"/>
    </source>
</evidence>
<dbReference type="Pfam" id="PF07712">
    <property type="entry name" value="SURNod19"/>
    <property type="match status" value="1"/>
</dbReference>
<feature type="signal peptide" evidence="1">
    <location>
        <begin position="1"/>
        <end position="24"/>
    </location>
</feature>
<feature type="chain" id="PRO_5046203949" evidence="1">
    <location>
        <begin position="25"/>
        <end position="302"/>
    </location>
</feature>
<dbReference type="RefSeq" id="WP_165503052.1">
    <property type="nucleotide sequence ID" value="NZ_CAACUY010000116.1"/>
</dbReference>
<evidence type="ECO:0000313" key="2">
    <source>
        <dbReference type="EMBL" id="MFD0690433.1"/>
    </source>
</evidence>
<accession>A0ABW2XYB7</accession>
<keyword evidence="1" id="KW-0732">Signal</keyword>
<keyword evidence="3" id="KW-1185">Reference proteome</keyword>
<protein>
    <submittedName>
        <fullName evidence="2">Uncharacterized protein</fullName>
    </submittedName>
</protein>
<dbReference type="InterPro" id="IPR011692">
    <property type="entry name" value="Stress_up-reg_Nod19"/>
</dbReference>